<keyword evidence="2" id="KW-1185">Reference proteome</keyword>
<dbReference type="Proteomes" id="UP001497444">
    <property type="component" value="Chromosome 5"/>
</dbReference>
<accession>A0ABP0X2Y0</accession>
<sequence>MEYKMKKSAGSLPSPWNQCSWLILDETLESLLKSHTAENAKLAITDNTSLTMAETLETHLQKSAISTHMILCNGPSICLPICMAGFMLKVVGVN</sequence>
<dbReference type="EMBL" id="OZ020100">
    <property type="protein sequence ID" value="CAK9273459.1"/>
    <property type="molecule type" value="Genomic_DNA"/>
</dbReference>
<protein>
    <submittedName>
        <fullName evidence="1">Uncharacterized protein</fullName>
    </submittedName>
</protein>
<evidence type="ECO:0000313" key="2">
    <source>
        <dbReference type="Proteomes" id="UP001497444"/>
    </source>
</evidence>
<reference evidence="1" key="1">
    <citation type="submission" date="2024-02" db="EMBL/GenBank/DDBJ databases">
        <authorList>
            <consortium name="ELIXIR-Norway"/>
            <consortium name="Elixir Norway"/>
        </authorList>
    </citation>
    <scope>NUCLEOTIDE SEQUENCE</scope>
</reference>
<name>A0ABP0X2Y0_9BRYO</name>
<proteinExistence type="predicted"/>
<organism evidence="1 2">
    <name type="scientific">Sphagnum jensenii</name>
    <dbReference type="NCBI Taxonomy" id="128206"/>
    <lineage>
        <taxon>Eukaryota</taxon>
        <taxon>Viridiplantae</taxon>
        <taxon>Streptophyta</taxon>
        <taxon>Embryophyta</taxon>
        <taxon>Bryophyta</taxon>
        <taxon>Sphagnophytina</taxon>
        <taxon>Sphagnopsida</taxon>
        <taxon>Sphagnales</taxon>
        <taxon>Sphagnaceae</taxon>
        <taxon>Sphagnum</taxon>
    </lineage>
</organism>
<evidence type="ECO:0000313" key="1">
    <source>
        <dbReference type="EMBL" id="CAK9273459.1"/>
    </source>
</evidence>
<gene>
    <name evidence="1" type="ORF">CSSPJE1EN1_LOCUS18937</name>
</gene>